<sequence length="567" mass="62259">MTSVPFHIGEQKSSQPSLSAGGKSGIGDSWSEFEQYRSIPLYPRTYIEHAVSLDIDKPPSMFRNTGIVCTIGPACRTVEKLRKMIETGMNIARLNFSHGTHEYHAETIRLVRQAADSFDTVHRPVAIALDTKGPEIRTGLIHGSGTDEVTLESGNKIRVTTDPAWENQCSERVLYVDYANIVHVLEENSQIFVDDGLISLHVVSKGPDYLECVIDNGGKLGSRKGVNLPGALVDLPAISEKDREDLLFAREHNLDIVFASFIRNANAIVAIRSVLGDEGKYIKIIAKIENHEGVKRFNEILEAADGIMVARGDLGIEIPAEKVFLAQKMMIGRCNQVGKPIICATQMLESMTYKPRPTRAESSDVANAVLDGADCVMLSGETAKGLYPIETLETMHRICIQAEAAVFHGQLFEDLKAALLGSTNTAHTTAIAAVEAANRCNASAIVVITTSGRSSQLISRHRPRCPILTVTRSAVIARQANLFRGVHPLHYGEPRCEEWVEDMEKRIRFAIEYGRKHSILTPNSFLVIVTGWKAGVGTTNTIRIIKMEDTDSQRIVSSGSGNFNIQS</sequence>
<keyword evidence="10" id="KW-0067">ATP-binding</keyword>
<evidence type="ECO:0000256" key="13">
    <source>
        <dbReference type="ARBA" id="ARBA00023152"/>
    </source>
</evidence>
<dbReference type="GO" id="GO:0004743">
    <property type="term" value="F:pyruvate kinase activity"/>
    <property type="evidence" value="ECO:0007669"/>
    <property type="project" value="UniProtKB-EC"/>
</dbReference>
<dbReference type="GO" id="GO:0016301">
    <property type="term" value="F:kinase activity"/>
    <property type="evidence" value="ECO:0007669"/>
    <property type="project" value="UniProtKB-KW"/>
</dbReference>
<dbReference type="PROSITE" id="PS00110">
    <property type="entry name" value="PYRUVATE_KINASE"/>
    <property type="match status" value="1"/>
</dbReference>
<evidence type="ECO:0000256" key="6">
    <source>
        <dbReference type="ARBA" id="ARBA00022679"/>
    </source>
</evidence>
<dbReference type="GO" id="GO:0030955">
    <property type="term" value="F:potassium ion binding"/>
    <property type="evidence" value="ECO:0007669"/>
    <property type="project" value="InterPro"/>
</dbReference>
<dbReference type="PANTHER" id="PTHR11817">
    <property type="entry name" value="PYRUVATE KINASE"/>
    <property type="match status" value="1"/>
</dbReference>
<dbReference type="InterPro" id="IPR015806">
    <property type="entry name" value="Pyrv_Knase_insert_dom_sf"/>
</dbReference>
<evidence type="ECO:0000256" key="1">
    <source>
        <dbReference type="ARBA" id="ARBA00001946"/>
    </source>
</evidence>
<evidence type="ECO:0000259" key="17">
    <source>
        <dbReference type="Pfam" id="PF00224"/>
    </source>
</evidence>
<evidence type="ECO:0000256" key="12">
    <source>
        <dbReference type="ARBA" id="ARBA00022958"/>
    </source>
</evidence>
<keyword evidence="14" id="KW-0670">Pyruvate</keyword>
<keyword evidence="7" id="KW-0479">Metal-binding</keyword>
<feature type="domain" description="Pyruvate kinase barrel" evidence="17">
    <location>
        <begin position="63"/>
        <end position="391"/>
    </location>
</feature>
<dbReference type="EC" id="2.7.1.40" evidence="5 15"/>
<keyword evidence="13 15" id="KW-0324">Glycolysis</keyword>
<dbReference type="InterPro" id="IPR015795">
    <property type="entry name" value="Pyrv_Knase_C"/>
</dbReference>
<dbReference type="PRINTS" id="PR01050">
    <property type="entry name" value="PYRUVTKNASE"/>
</dbReference>
<dbReference type="CDD" id="cd00288">
    <property type="entry name" value="Pyruvate_Kinase"/>
    <property type="match status" value="1"/>
</dbReference>
<evidence type="ECO:0000256" key="8">
    <source>
        <dbReference type="ARBA" id="ARBA00022741"/>
    </source>
</evidence>
<dbReference type="GO" id="GO:0005524">
    <property type="term" value="F:ATP binding"/>
    <property type="evidence" value="ECO:0007669"/>
    <property type="project" value="UniProtKB-KW"/>
</dbReference>
<dbReference type="SUPFAM" id="SSF50800">
    <property type="entry name" value="PK beta-barrel domain-like"/>
    <property type="match status" value="1"/>
</dbReference>
<evidence type="ECO:0000256" key="7">
    <source>
        <dbReference type="ARBA" id="ARBA00022723"/>
    </source>
</evidence>
<evidence type="ECO:0000256" key="2">
    <source>
        <dbReference type="ARBA" id="ARBA00001958"/>
    </source>
</evidence>
<dbReference type="Gene3D" id="2.40.33.10">
    <property type="entry name" value="PK beta-barrel domain-like"/>
    <property type="match status" value="1"/>
</dbReference>
<evidence type="ECO:0000256" key="9">
    <source>
        <dbReference type="ARBA" id="ARBA00022777"/>
    </source>
</evidence>
<keyword evidence="6 15" id="KW-0808">Transferase</keyword>
<evidence type="ECO:0000256" key="16">
    <source>
        <dbReference type="SAM" id="MobiDB-lite"/>
    </source>
</evidence>
<dbReference type="Proteomes" id="UP001497525">
    <property type="component" value="Unassembled WGS sequence"/>
</dbReference>
<dbReference type="SUPFAM" id="SSF52935">
    <property type="entry name" value="PK C-terminal domain-like"/>
    <property type="match status" value="1"/>
</dbReference>
<dbReference type="NCBIfam" id="NF004491">
    <property type="entry name" value="PRK05826.1"/>
    <property type="match status" value="1"/>
</dbReference>
<protein>
    <recommendedName>
        <fullName evidence="5 15">Pyruvate kinase</fullName>
        <ecNumber evidence="5 15">2.7.1.40</ecNumber>
    </recommendedName>
</protein>
<evidence type="ECO:0000313" key="19">
    <source>
        <dbReference type="EMBL" id="CAL5137506.1"/>
    </source>
</evidence>
<gene>
    <name evidence="19" type="ORF">CDAUBV1_LOCUS11808</name>
</gene>
<dbReference type="EMBL" id="CAXLJL010000401">
    <property type="protein sequence ID" value="CAL5137506.1"/>
    <property type="molecule type" value="Genomic_DNA"/>
</dbReference>
<dbReference type="Gene3D" id="3.40.1380.20">
    <property type="entry name" value="Pyruvate kinase, C-terminal domain"/>
    <property type="match status" value="1"/>
</dbReference>
<evidence type="ECO:0000313" key="20">
    <source>
        <dbReference type="Proteomes" id="UP001497525"/>
    </source>
</evidence>
<evidence type="ECO:0000256" key="11">
    <source>
        <dbReference type="ARBA" id="ARBA00022842"/>
    </source>
</evidence>
<evidence type="ECO:0000256" key="15">
    <source>
        <dbReference type="RuleBase" id="RU000504"/>
    </source>
</evidence>
<dbReference type="SUPFAM" id="SSF51621">
    <property type="entry name" value="Phosphoenolpyruvate/pyruvate domain"/>
    <property type="match status" value="1"/>
</dbReference>
<dbReference type="InterPro" id="IPR036918">
    <property type="entry name" value="Pyrv_Knase_C_sf"/>
</dbReference>
<dbReference type="InterPro" id="IPR018209">
    <property type="entry name" value="Pyrv_Knase_AS"/>
</dbReference>
<dbReference type="FunFam" id="2.40.33.10:FF:000023">
    <property type="entry name" value="Pyruvate kinase PKM"/>
    <property type="match status" value="1"/>
</dbReference>
<dbReference type="NCBIfam" id="TIGR01064">
    <property type="entry name" value="pyruv_kin"/>
    <property type="match status" value="1"/>
</dbReference>
<proteinExistence type="inferred from homology"/>
<organism evidence="19 20">
    <name type="scientific">Calicophoron daubneyi</name>
    <name type="common">Rumen fluke</name>
    <name type="synonym">Paramphistomum daubneyi</name>
    <dbReference type="NCBI Taxonomy" id="300641"/>
    <lineage>
        <taxon>Eukaryota</taxon>
        <taxon>Metazoa</taxon>
        <taxon>Spiralia</taxon>
        <taxon>Lophotrochozoa</taxon>
        <taxon>Platyhelminthes</taxon>
        <taxon>Trematoda</taxon>
        <taxon>Digenea</taxon>
        <taxon>Plagiorchiida</taxon>
        <taxon>Pronocephalata</taxon>
        <taxon>Paramphistomoidea</taxon>
        <taxon>Paramphistomidae</taxon>
        <taxon>Calicophoron</taxon>
    </lineage>
</organism>
<name>A0AAV2TM16_CALDB</name>
<comment type="caution">
    <text evidence="19">The sequence shown here is derived from an EMBL/GenBank/DDBJ whole genome shotgun (WGS) entry which is preliminary data.</text>
</comment>
<dbReference type="Pfam" id="PF02887">
    <property type="entry name" value="PK_C"/>
    <property type="match status" value="1"/>
</dbReference>
<dbReference type="AlphaFoldDB" id="A0AAV2TM16"/>
<dbReference type="InterPro" id="IPR001697">
    <property type="entry name" value="Pyr_Knase"/>
</dbReference>
<dbReference type="Gene3D" id="3.20.20.60">
    <property type="entry name" value="Phosphoenolpyruvate-binding domains"/>
    <property type="match status" value="1"/>
</dbReference>
<comment type="similarity">
    <text evidence="4 15">Belongs to the pyruvate kinase family.</text>
</comment>
<accession>A0AAV2TM16</accession>
<dbReference type="GO" id="GO:0000287">
    <property type="term" value="F:magnesium ion binding"/>
    <property type="evidence" value="ECO:0007669"/>
    <property type="project" value="InterPro"/>
</dbReference>
<evidence type="ECO:0000256" key="5">
    <source>
        <dbReference type="ARBA" id="ARBA00012142"/>
    </source>
</evidence>
<evidence type="ECO:0000259" key="18">
    <source>
        <dbReference type="Pfam" id="PF02887"/>
    </source>
</evidence>
<comment type="cofactor">
    <cofactor evidence="2">
        <name>K(+)</name>
        <dbReference type="ChEBI" id="CHEBI:29103"/>
    </cofactor>
</comment>
<keyword evidence="12" id="KW-0630">Potassium</keyword>
<feature type="domain" description="Pyruvate kinase C-terminal" evidence="18">
    <location>
        <begin position="428"/>
        <end position="545"/>
    </location>
</feature>
<dbReference type="FunFam" id="3.40.1380.20:FF:000001">
    <property type="entry name" value="Pyruvate kinase"/>
    <property type="match status" value="1"/>
</dbReference>
<dbReference type="InterPro" id="IPR015793">
    <property type="entry name" value="Pyrv_Knase_brl"/>
</dbReference>
<evidence type="ECO:0000256" key="3">
    <source>
        <dbReference type="ARBA" id="ARBA00004997"/>
    </source>
</evidence>
<evidence type="ECO:0000256" key="10">
    <source>
        <dbReference type="ARBA" id="ARBA00022840"/>
    </source>
</evidence>
<dbReference type="InterPro" id="IPR040442">
    <property type="entry name" value="Pyrv_kinase-like_dom_sf"/>
</dbReference>
<keyword evidence="8" id="KW-0547">Nucleotide-binding</keyword>
<comment type="pathway">
    <text evidence="3 15">Carbohydrate degradation; glycolysis; pyruvate from D-glyceraldehyde 3-phosphate: step 5/5.</text>
</comment>
<dbReference type="FunFam" id="3.20.20.60:FF:000025">
    <property type="entry name" value="Pyruvate kinase"/>
    <property type="match status" value="1"/>
</dbReference>
<comment type="cofactor">
    <cofactor evidence="1">
        <name>Mg(2+)</name>
        <dbReference type="ChEBI" id="CHEBI:18420"/>
    </cofactor>
</comment>
<keyword evidence="9 15" id="KW-0418">Kinase</keyword>
<feature type="region of interest" description="Disordered" evidence="16">
    <location>
        <begin position="1"/>
        <end position="24"/>
    </location>
</feature>
<dbReference type="InterPro" id="IPR015813">
    <property type="entry name" value="Pyrv/PenolPyrv_kinase-like_dom"/>
</dbReference>
<dbReference type="NCBIfam" id="NF004978">
    <property type="entry name" value="PRK06354.1"/>
    <property type="match status" value="1"/>
</dbReference>
<dbReference type="Pfam" id="PF00224">
    <property type="entry name" value="PK"/>
    <property type="match status" value="1"/>
</dbReference>
<evidence type="ECO:0000256" key="14">
    <source>
        <dbReference type="ARBA" id="ARBA00023317"/>
    </source>
</evidence>
<keyword evidence="11 15" id="KW-0460">Magnesium</keyword>
<reference evidence="19" key="1">
    <citation type="submission" date="2024-06" db="EMBL/GenBank/DDBJ databases">
        <authorList>
            <person name="Liu X."/>
            <person name="Lenzi L."/>
            <person name="Haldenby T S."/>
            <person name="Uol C."/>
        </authorList>
    </citation>
    <scope>NUCLEOTIDE SEQUENCE</scope>
</reference>
<comment type="catalytic activity">
    <reaction evidence="15">
        <text>pyruvate + ATP = phosphoenolpyruvate + ADP + H(+)</text>
        <dbReference type="Rhea" id="RHEA:18157"/>
        <dbReference type="ChEBI" id="CHEBI:15361"/>
        <dbReference type="ChEBI" id="CHEBI:15378"/>
        <dbReference type="ChEBI" id="CHEBI:30616"/>
        <dbReference type="ChEBI" id="CHEBI:58702"/>
        <dbReference type="ChEBI" id="CHEBI:456216"/>
        <dbReference type="EC" id="2.7.1.40"/>
    </reaction>
</comment>
<dbReference type="InterPro" id="IPR011037">
    <property type="entry name" value="Pyrv_Knase-like_insert_dom_sf"/>
</dbReference>
<evidence type="ECO:0000256" key="4">
    <source>
        <dbReference type="ARBA" id="ARBA00008663"/>
    </source>
</evidence>